<evidence type="ECO:0000313" key="6">
    <source>
        <dbReference type="EMBL" id="TWT43187.1"/>
    </source>
</evidence>
<dbReference type="GO" id="GO:0044781">
    <property type="term" value="P:bacterial-type flagellum organization"/>
    <property type="evidence" value="ECO:0007669"/>
    <property type="project" value="UniProtKB-UniRule"/>
</dbReference>
<evidence type="ECO:0000256" key="2">
    <source>
        <dbReference type="ARBA" id="ARBA00016013"/>
    </source>
</evidence>
<keyword evidence="3 5" id="KW-1005">Bacterial flagellum biogenesis</keyword>
<gene>
    <name evidence="6" type="ORF">Pla111_21370</name>
</gene>
<dbReference type="AlphaFoldDB" id="A0A5C5VYG0"/>
<keyword evidence="6" id="KW-0966">Cell projection</keyword>
<dbReference type="Proteomes" id="UP000318995">
    <property type="component" value="Unassembled WGS sequence"/>
</dbReference>
<protein>
    <recommendedName>
        <fullName evidence="2 5">Basal-body rod modification protein FlgD</fullName>
    </recommendedName>
</protein>
<keyword evidence="7" id="KW-1185">Reference proteome</keyword>
<dbReference type="Pfam" id="PF03963">
    <property type="entry name" value="FlgD"/>
    <property type="match status" value="1"/>
</dbReference>
<sequence>MARINDTTAAASASTPTANSVQNLDLDVFLKIMLQELQNQDPLDPMDNAQLLQQLSQIREISSNDKLTGTLDSVLLGQNVATATGLIGTEVEGITDSGQRASGPVQRVTINDGQPVLDLAVATRAKAGDTEGQIDTGRYTYEVVWETDDAVFSVQTQVDTAELGEDFEGSIRVENLPETSVSKRVYRTDKSGSGEQRLVGVLASGSSTTFTDTLADNQRQAEVLTGSRQVLQFASAVKVKLSNINQVRTLQ</sequence>
<evidence type="ECO:0000313" key="7">
    <source>
        <dbReference type="Proteomes" id="UP000318995"/>
    </source>
</evidence>
<name>A0A5C5VYG0_9BACT</name>
<keyword evidence="6" id="KW-0282">Flagellum</keyword>
<evidence type="ECO:0000256" key="1">
    <source>
        <dbReference type="ARBA" id="ARBA00010577"/>
    </source>
</evidence>
<dbReference type="EMBL" id="SJPH01000004">
    <property type="protein sequence ID" value="TWT43187.1"/>
    <property type="molecule type" value="Genomic_DNA"/>
</dbReference>
<dbReference type="OrthoDB" id="280334at2"/>
<accession>A0A5C5VYG0</accession>
<proteinExistence type="inferred from homology"/>
<dbReference type="InterPro" id="IPR005648">
    <property type="entry name" value="FlgD"/>
</dbReference>
<organism evidence="6 7">
    <name type="scientific">Botrimarina hoheduenensis</name>
    <dbReference type="NCBI Taxonomy" id="2528000"/>
    <lineage>
        <taxon>Bacteria</taxon>
        <taxon>Pseudomonadati</taxon>
        <taxon>Planctomycetota</taxon>
        <taxon>Planctomycetia</taxon>
        <taxon>Pirellulales</taxon>
        <taxon>Lacipirellulaceae</taxon>
        <taxon>Botrimarina</taxon>
    </lineage>
</organism>
<comment type="function">
    <text evidence="4 5">Required for flagellar hook formation. May act as a scaffolding protein.</text>
</comment>
<dbReference type="RefSeq" id="WP_146574103.1">
    <property type="nucleotide sequence ID" value="NZ_SJPH01000004.1"/>
</dbReference>
<evidence type="ECO:0000256" key="5">
    <source>
        <dbReference type="RuleBase" id="RU362076"/>
    </source>
</evidence>
<reference evidence="6 7" key="1">
    <citation type="submission" date="2019-02" db="EMBL/GenBank/DDBJ databases">
        <title>Deep-cultivation of Planctomycetes and their phenomic and genomic characterization uncovers novel biology.</title>
        <authorList>
            <person name="Wiegand S."/>
            <person name="Jogler M."/>
            <person name="Boedeker C."/>
            <person name="Pinto D."/>
            <person name="Vollmers J."/>
            <person name="Rivas-Marin E."/>
            <person name="Kohn T."/>
            <person name="Peeters S.H."/>
            <person name="Heuer A."/>
            <person name="Rast P."/>
            <person name="Oberbeckmann S."/>
            <person name="Bunk B."/>
            <person name="Jeske O."/>
            <person name="Meyerdierks A."/>
            <person name="Storesund J.E."/>
            <person name="Kallscheuer N."/>
            <person name="Luecker S."/>
            <person name="Lage O.M."/>
            <person name="Pohl T."/>
            <person name="Merkel B.J."/>
            <person name="Hornburger P."/>
            <person name="Mueller R.-W."/>
            <person name="Bruemmer F."/>
            <person name="Labrenz M."/>
            <person name="Spormann A.M."/>
            <person name="Op Den Camp H."/>
            <person name="Overmann J."/>
            <person name="Amann R."/>
            <person name="Jetten M.S.M."/>
            <person name="Mascher T."/>
            <person name="Medema M.H."/>
            <person name="Devos D.P."/>
            <person name="Kaster A.-K."/>
            <person name="Ovreas L."/>
            <person name="Rohde M."/>
            <person name="Galperin M.Y."/>
            <person name="Jogler C."/>
        </authorList>
    </citation>
    <scope>NUCLEOTIDE SEQUENCE [LARGE SCALE GENOMIC DNA]</scope>
    <source>
        <strain evidence="6 7">Pla111</strain>
    </source>
</reference>
<evidence type="ECO:0000256" key="4">
    <source>
        <dbReference type="ARBA" id="ARBA00024746"/>
    </source>
</evidence>
<comment type="caution">
    <text evidence="6">The sequence shown here is derived from an EMBL/GenBank/DDBJ whole genome shotgun (WGS) entry which is preliminary data.</text>
</comment>
<comment type="similarity">
    <text evidence="1 5">Belongs to the FlgD family.</text>
</comment>
<keyword evidence="6" id="KW-0969">Cilium</keyword>
<evidence type="ECO:0000256" key="3">
    <source>
        <dbReference type="ARBA" id="ARBA00022795"/>
    </source>
</evidence>